<feature type="transmembrane region" description="Helical" evidence="6">
    <location>
        <begin position="197"/>
        <end position="213"/>
    </location>
</feature>
<keyword evidence="4 6" id="KW-1133">Transmembrane helix</keyword>
<evidence type="ECO:0000313" key="9">
    <source>
        <dbReference type="Proteomes" id="UP000526184"/>
    </source>
</evidence>
<evidence type="ECO:0000256" key="5">
    <source>
        <dbReference type="ARBA" id="ARBA00023136"/>
    </source>
</evidence>
<evidence type="ECO:0000256" key="2">
    <source>
        <dbReference type="ARBA" id="ARBA00022475"/>
    </source>
</evidence>
<keyword evidence="5 6" id="KW-0472">Membrane</keyword>
<feature type="transmembrane region" description="Helical" evidence="6">
    <location>
        <begin position="219"/>
        <end position="238"/>
    </location>
</feature>
<feature type="transmembrane region" description="Helical" evidence="6">
    <location>
        <begin position="6"/>
        <end position="22"/>
    </location>
</feature>
<feature type="transmembrane region" description="Helical" evidence="6">
    <location>
        <begin position="163"/>
        <end position="185"/>
    </location>
</feature>
<dbReference type="NCBIfam" id="TIGR00360">
    <property type="entry name" value="ComEC_N-term"/>
    <property type="match status" value="1"/>
</dbReference>
<reference evidence="8 9" key="1">
    <citation type="submission" date="2020-05" db="EMBL/GenBank/DDBJ databases">
        <title>Streptobacillus felis strain LHL191014123.</title>
        <authorList>
            <person name="Fawzy A."/>
            <person name="Rau J."/>
            <person name="Risse K."/>
            <person name="Schauerte N."/>
            <person name="Geiger C."/>
            <person name="Blom J."/>
            <person name="Imirzalioglu C."/>
            <person name="Falgenhauer J."/>
            <person name="Bach A."/>
            <person name="Herden C."/>
            <person name="Eisenberg T."/>
        </authorList>
    </citation>
    <scope>NUCLEOTIDE SEQUENCE [LARGE SCALE GENOMIC DNA]</scope>
    <source>
        <strain evidence="8 9">LHL191014123</strain>
    </source>
</reference>
<keyword evidence="9" id="KW-1185">Reference proteome</keyword>
<comment type="subcellular location">
    <subcellularLocation>
        <location evidence="1">Cell membrane</location>
        <topology evidence="1">Multi-pass membrane protein</topology>
    </subcellularLocation>
</comment>
<evidence type="ECO:0000256" key="4">
    <source>
        <dbReference type="ARBA" id="ARBA00022989"/>
    </source>
</evidence>
<evidence type="ECO:0000259" key="7">
    <source>
        <dbReference type="Pfam" id="PF03772"/>
    </source>
</evidence>
<name>A0A7Z0TA82_9FUSO</name>
<feature type="transmembrane region" description="Helical" evidence="6">
    <location>
        <begin position="302"/>
        <end position="322"/>
    </location>
</feature>
<dbReference type="RefSeq" id="WP_180135755.1">
    <property type="nucleotide sequence ID" value="NZ_JABMKT010000009.1"/>
</dbReference>
<evidence type="ECO:0000256" key="6">
    <source>
        <dbReference type="SAM" id="Phobius"/>
    </source>
</evidence>
<keyword evidence="2" id="KW-1003">Cell membrane</keyword>
<feature type="transmembrane region" description="Helical" evidence="6">
    <location>
        <begin position="334"/>
        <end position="355"/>
    </location>
</feature>
<gene>
    <name evidence="8" type="ORF">HP397_02645</name>
</gene>
<comment type="caution">
    <text evidence="8">The sequence shown here is derived from an EMBL/GenBank/DDBJ whole genome shotgun (WGS) entry which is preliminary data.</text>
</comment>
<sequence length="360" mass="43213">MKKYIFCILFFFIYFFLNRFYVDEIRYGLIYNLDVKVNSKIIEVIKIEGRYIDRKIYIKNKENLKFGMYNIKYVWEAKNKGEILEINPHFLNRYRQFFLELIDSSYDDFSVGAISKGIVLGERSYIDKGLMENFNYLGIVHLIAISGLHISIITGFIKNKYLSFSFLTIYSLLVGFTASVKRFYIMRLLSFFNINNKEVYVISLFVLLIYNFSNIYDASFLYTFSTVFVIIYIFPIINKYGKWKYIYFNLCMQLAIMPFSYYYSKNIPIFTFLVNLIMIPIFTILVELVFLNVLFNLLGIKIFSYFVQIYYYEILKVIKYISSIKYISYQVKEVNIYFFIILILISVYIFMDILVEHQKK</sequence>
<organism evidence="8 9">
    <name type="scientific">Streptobacillus felis</name>
    <dbReference type="NCBI Taxonomy" id="1384509"/>
    <lineage>
        <taxon>Bacteria</taxon>
        <taxon>Fusobacteriati</taxon>
        <taxon>Fusobacteriota</taxon>
        <taxon>Fusobacteriia</taxon>
        <taxon>Fusobacteriales</taxon>
        <taxon>Leptotrichiaceae</taxon>
        <taxon>Streptobacillus</taxon>
    </lineage>
</organism>
<protein>
    <submittedName>
        <fullName evidence="8">ComEC/Rec2 family competence protein</fullName>
    </submittedName>
</protein>
<dbReference type="EMBL" id="JABMKT010000009">
    <property type="protein sequence ID" value="NYV27727.1"/>
    <property type="molecule type" value="Genomic_DNA"/>
</dbReference>
<feature type="transmembrane region" description="Helical" evidence="6">
    <location>
        <begin position="134"/>
        <end position="157"/>
    </location>
</feature>
<dbReference type="Proteomes" id="UP000526184">
    <property type="component" value="Unassembled WGS sequence"/>
</dbReference>
<dbReference type="GO" id="GO:0005886">
    <property type="term" value="C:plasma membrane"/>
    <property type="evidence" value="ECO:0007669"/>
    <property type="project" value="UniProtKB-SubCell"/>
</dbReference>
<dbReference type="Pfam" id="PF03772">
    <property type="entry name" value="Competence"/>
    <property type="match status" value="1"/>
</dbReference>
<evidence type="ECO:0000256" key="1">
    <source>
        <dbReference type="ARBA" id="ARBA00004651"/>
    </source>
</evidence>
<accession>A0A7Z0TA82</accession>
<dbReference type="PANTHER" id="PTHR30619">
    <property type="entry name" value="DNA INTERNALIZATION/COMPETENCE PROTEIN COMEC/REC2"/>
    <property type="match status" value="1"/>
</dbReference>
<feature type="domain" description="ComEC/Rec2-related protein" evidence="7">
    <location>
        <begin position="118"/>
        <end position="351"/>
    </location>
</feature>
<evidence type="ECO:0000313" key="8">
    <source>
        <dbReference type="EMBL" id="NYV27727.1"/>
    </source>
</evidence>
<dbReference type="PANTHER" id="PTHR30619:SF7">
    <property type="entry name" value="BETA-LACTAMASE DOMAIN PROTEIN"/>
    <property type="match status" value="1"/>
</dbReference>
<dbReference type="InterPro" id="IPR052159">
    <property type="entry name" value="Competence_DNA_uptake"/>
</dbReference>
<proteinExistence type="predicted"/>
<keyword evidence="3 6" id="KW-0812">Transmembrane</keyword>
<dbReference type="InterPro" id="IPR004477">
    <property type="entry name" value="ComEC_N"/>
</dbReference>
<evidence type="ECO:0000256" key="3">
    <source>
        <dbReference type="ARBA" id="ARBA00022692"/>
    </source>
</evidence>
<dbReference type="AlphaFoldDB" id="A0A7Z0TA82"/>
<feature type="transmembrane region" description="Helical" evidence="6">
    <location>
        <begin position="269"/>
        <end position="295"/>
    </location>
</feature>